<proteinExistence type="predicted"/>
<feature type="compositionally biased region" description="Basic and acidic residues" evidence="1">
    <location>
        <begin position="1"/>
        <end position="13"/>
    </location>
</feature>
<evidence type="ECO:0000256" key="1">
    <source>
        <dbReference type="SAM" id="MobiDB-lite"/>
    </source>
</evidence>
<keyword evidence="3" id="KW-1185">Reference proteome</keyword>
<dbReference type="OrthoDB" id="10302705at2759"/>
<evidence type="ECO:0000313" key="3">
    <source>
        <dbReference type="Proteomes" id="UP000593579"/>
    </source>
</evidence>
<feature type="non-terminal residue" evidence="2">
    <location>
        <position position="291"/>
    </location>
</feature>
<organism evidence="2 3">
    <name type="scientific">Gossypium gossypioides</name>
    <name type="common">Mexican cotton</name>
    <name type="synonym">Selera gossypioides</name>
    <dbReference type="NCBI Taxonomy" id="34282"/>
    <lineage>
        <taxon>Eukaryota</taxon>
        <taxon>Viridiplantae</taxon>
        <taxon>Streptophyta</taxon>
        <taxon>Embryophyta</taxon>
        <taxon>Tracheophyta</taxon>
        <taxon>Spermatophyta</taxon>
        <taxon>Magnoliopsida</taxon>
        <taxon>eudicotyledons</taxon>
        <taxon>Gunneridae</taxon>
        <taxon>Pentapetalae</taxon>
        <taxon>rosids</taxon>
        <taxon>malvids</taxon>
        <taxon>Malvales</taxon>
        <taxon>Malvaceae</taxon>
        <taxon>Malvoideae</taxon>
        <taxon>Gossypium</taxon>
    </lineage>
</organism>
<evidence type="ECO:0000313" key="2">
    <source>
        <dbReference type="EMBL" id="MBA0743249.1"/>
    </source>
</evidence>
<feature type="region of interest" description="Disordered" evidence="1">
    <location>
        <begin position="1"/>
        <end position="27"/>
    </location>
</feature>
<sequence>MHVDSAEGRKASFKDMLMGGSEKEKSVGESLEAADIELGEGDVISGSLQQIECEGLPNFCYLHRRYGYLKENCSNGENTNTGMENTSSDRDGNKVVEEMVSKEDFGSRMVVEIDLGDILGKRRGHGVASGVRVTGNTFMVDSNIPFTNNLAHSKGNQNVSLPFNFKVHNGMTTLNNYDHSVVRINENSESNIMRSEGEEVDDGPPNLHHDGSSFSLPLDPTTMKWGQAHRVFEGKGVKMVKPRAAMVSVQETFRAINDALANEVNVDDANGEREGVKRRALWEDLSIVANF</sequence>
<dbReference type="EMBL" id="JABEZY010000008">
    <property type="protein sequence ID" value="MBA0743249.1"/>
    <property type="molecule type" value="Genomic_DNA"/>
</dbReference>
<dbReference type="AlphaFoldDB" id="A0A7J9C466"/>
<gene>
    <name evidence="2" type="ORF">Gogos_005954</name>
</gene>
<name>A0A7J9C466_GOSGO</name>
<accession>A0A7J9C466</accession>
<dbReference type="Proteomes" id="UP000593579">
    <property type="component" value="Unassembled WGS sequence"/>
</dbReference>
<protein>
    <submittedName>
        <fullName evidence="2">Uncharacterized protein</fullName>
    </submittedName>
</protein>
<reference evidence="2 3" key="1">
    <citation type="journal article" date="2019" name="Genome Biol. Evol.">
        <title>Insights into the evolution of the New World diploid cottons (Gossypium, subgenus Houzingenia) based on genome sequencing.</title>
        <authorList>
            <person name="Grover C.E."/>
            <person name="Arick M.A. 2nd"/>
            <person name="Thrash A."/>
            <person name="Conover J.L."/>
            <person name="Sanders W.S."/>
            <person name="Peterson D.G."/>
            <person name="Frelichowski J.E."/>
            <person name="Scheffler J.A."/>
            <person name="Scheffler B.E."/>
            <person name="Wendel J.F."/>
        </authorList>
    </citation>
    <scope>NUCLEOTIDE SEQUENCE [LARGE SCALE GENOMIC DNA]</scope>
    <source>
        <strain evidence="2">5</strain>
        <tissue evidence="2">Leaf</tissue>
    </source>
</reference>
<comment type="caution">
    <text evidence="2">The sequence shown here is derived from an EMBL/GenBank/DDBJ whole genome shotgun (WGS) entry which is preliminary data.</text>
</comment>